<dbReference type="GO" id="GO:0061630">
    <property type="term" value="F:ubiquitin protein ligase activity"/>
    <property type="evidence" value="ECO:0007669"/>
    <property type="project" value="UniProtKB-EC"/>
</dbReference>
<dbReference type="Pfam" id="PF14377">
    <property type="entry name" value="UBM"/>
    <property type="match status" value="3"/>
</dbReference>
<feature type="compositionally biased region" description="Low complexity" evidence="8">
    <location>
        <begin position="4165"/>
        <end position="4192"/>
    </location>
</feature>
<feature type="compositionally biased region" description="Low complexity" evidence="8">
    <location>
        <begin position="2496"/>
        <end position="2509"/>
    </location>
</feature>
<dbReference type="InterPro" id="IPR015940">
    <property type="entry name" value="UBA"/>
</dbReference>
<feature type="region of interest" description="Disordered" evidence="8">
    <location>
        <begin position="2430"/>
        <end position="2534"/>
    </location>
</feature>
<dbReference type="InterPro" id="IPR009060">
    <property type="entry name" value="UBA-like_sf"/>
</dbReference>
<feature type="region of interest" description="Disordered" evidence="8">
    <location>
        <begin position="1016"/>
        <end position="1081"/>
    </location>
</feature>
<dbReference type="FunFam" id="3.30.2410.10:FF:000009">
    <property type="entry name" value="Probable E3 ubiquitin-protein ligase HECTD2"/>
    <property type="match status" value="1"/>
</dbReference>
<evidence type="ECO:0000313" key="11">
    <source>
        <dbReference type="EMBL" id="KAK9821449.1"/>
    </source>
</evidence>
<dbReference type="InterPro" id="IPR050409">
    <property type="entry name" value="E3_ubiq-protein_ligase"/>
</dbReference>
<dbReference type="Pfam" id="PF00632">
    <property type="entry name" value="HECT"/>
    <property type="match status" value="1"/>
</dbReference>
<dbReference type="InterPro" id="IPR035983">
    <property type="entry name" value="Hect_E3_ubiquitin_ligase"/>
</dbReference>
<evidence type="ECO:0000259" key="10">
    <source>
        <dbReference type="PROSITE" id="PS50237"/>
    </source>
</evidence>
<dbReference type="CDD" id="cd00078">
    <property type="entry name" value="HECTc"/>
    <property type="match status" value="1"/>
</dbReference>
<dbReference type="GO" id="GO:0005737">
    <property type="term" value="C:cytoplasm"/>
    <property type="evidence" value="ECO:0007669"/>
    <property type="project" value="TreeGrafter"/>
</dbReference>
<dbReference type="Gene3D" id="3.30.2160.10">
    <property type="entry name" value="Hect, E3 ligase catalytic domain"/>
    <property type="match status" value="1"/>
</dbReference>
<dbReference type="SUPFAM" id="SSF48371">
    <property type="entry name" value="ARM repeat"/>
    <property type="match status" value="1"/>
</dbReference>
<feature type="compositionally biased region" description="Acidic residues" evidence="8">
    <location>
        <begin position="2629"/>
        <end position="2645"/>
    </location>
</feature>
<evidence type="ECO:0000256" key="6">
    <source>
        <dbReference type="ARBA" id="ARBA00034494"/>
    </source>
</evidence>
<dbReference type="EC" id="2.3.2.26" evidence="3"/>
<dbReference type="SUPFAM" id="SSF46934">
    <property type="entry name" value="UBA-like"/>
    <property type="match status" value="1"/>
</dbReference>
<feature type="region of interest" description="Disordered" evidence="8">
    <location>
        <begin position="4155"/>
        <end position="4192"/>
    </location>
</feature>
<feature type="compositionally biased region" description="Acidic residues" evidence="8">
    <location>
        <begin position="2557"/>
        <end position="2610"/>
    </location>
</feature>
<evidence type="ECO:0000256" key="3">
    <source>
        <dbReference type="ARBA" id="ARBA00012485"/>
    </source>
</evidence>
<evidence type="ECO:0000313" key="12">
    <source>
        <dbReference type="Proteomes" id="UP001445335"/>
    </source>
</evidence>
<feature type="compositionally biased region" description="Gly residues" evidence="8">
    <location>
        <begin position="2513"/>
        <end position="2526"/>
    </location>
</feature>
<dbReference type="FunFam" id="3.30.2160.10:FF:000001">
    <property type="entry name" value="E3 ubiquitin-protein ligase NEDD4-like"/>
    <property type="match status" value="1"/>
</dbReference>
<evidence type="ECO:0000256" key="1">
    <source>
        <dbReference type="ARBA" id="ARBA00000885"/>
    </source>
</evidence>
<feature type="region of interest" description="Disordered" evidence="8">
    <location>
        <begin position="3990"/>
        <end position="4037"/>
    </location>
</feature>
<evidence type="ECO:0000256" key="4">
    <source>
        <dbReference type="ARBA" id="ARBA00022679"/>
    </source>
</evidence>
<evidence type="ECO:0000259" key="9">
    <source>
        <dbReference type="PROSITE" id="PS50030"/>
    </source>
</evidence>
<feature type="region of interest" description="Disordered" evidence="8">
    <location>
        <begin position="2974"/>
        <end position="3036"/>
    </location>
</feature>
<protein>
    <recommendedName>
        <fullName evidence="3">HECT-type E3 ubiquitin transferase</fullName>
        <ecNumber evidence="3">2.3.2.26</ecNumber>
    </recommendedName>
</protein>
<dbReference type="PANTHER" id="PTHR11254">
    <property type="entry name" value="HECT DOMAIN UBIQUITIN-PROTEIN LIGASE"/>
    <property type="match status" value="1"/>
</dbReference>
<feature type="active site" description="Glycyl thioester intermediate" evidence="7">
    <location>
        <position position="4609"/>
    </location>
</feature>
<feature type="compositionally biased region" description="Basic and acidic residues" evidence="8">
    <location>
        <begin position="2479"/>
        <end position="2495"/>
    </location>
</feature>
<dbReference type="Pfam" id="PF06025">
    <property type="entry name" value="DUF913"/>
    <property type="match status" value="1"/>
</dbReference>
<dbReference type="InterPro" id="IPR016024">
    <property type="entry name" value="ARM-type_fold"/>
</dbReference>
<proteinExistence type="inferred from homology"/>
<feature type="compositionally biased region" description="Low complexity" evidence="8">
    <location>
        <begin position="2985"/>
        <end position="3005"/>
    </location>
</feature>
<feature type="region of interest" description="Disordered" evidence="8">
    <location>
        <begin position="3117"/>
        <end position="3145"/>
    </location>
</feature>
<feature type="region of interest" description="Disordered" evidence="8">
    <location>
        <begin position="1094"/>
        <end position="1143"/>
    </location>
</feature>
<dbReference type="SMART" id="SM00165">
    <property type="entry name" value="UBA"/>
    <property type="match status" value="1"/>
</dbReference>
<feature type="compositionally biased region" description="Low complexity" evidence="8">
    <location>
        <begin position="1051"/>
        <end position="1068"/>
    </location>
</feature>
<dbReference type="InterPro" id="IPR010314">
    <property type="entry name" value="E3_Ub_ligase_DUF913"/>
</dbReference>
<keyword evidence="5 7" id="KW-0833">Ubl conjugation pathway</keyword>
<dbReference type="Gene3D" id="3.30.2410.10">
    <property type="entry name" value="Hect, E3 ligase catalytic domain"/>
    <property type="match status" value="1"/>
</dbReference>
<feature type="compositionally biased region" description="Low complexity" evidence="8">
    <location>
        <begin position="1350"/>
        <end position="1365"/>
    </location>
</feature>
<feature type="compositionally biased region" description="Gly residues" evidence="8">
    <location>
        <begin position="1036"/>
        <end position="1050"/>
    </location>
</feature>
<dbReference type="Pfam" id="PF06012">
    <property type="entry name" value="DUF908"/>
    <property type="match status" value="1"/>
</dbReference>
<dbReference type="EMBL" id="JALJOU010000101">
    <property type="protein sequence ID" value="KAK9821449.1"/>
    <property type="molecule type" value="Genomic_DNA"/>
</dbReference>
<dbReference type="PROSITE" id="PS50030">
    <property type="entry name" value="UBA"/>
    <property type="match status" value="1"/>
</dbReference>
<dbReference type="InterPro" id="IPR000569">
    <property type="entry name" value="HECT_dom"/>
</dbReference>
<organism evidence="11 12">
    <name type="scientific">Elliptochloris bilobata</name>
    <dbReference type="NCBI Taxonomy" id="381761"/>
    <lineage>
        <taxon>Eukaryota</taxon>
        <taxon>Viridiplantae</taxon>
        <taxon>Chlorophyta</taxon>
        <taxon>core chlorophytes</taxon>
        <taxon>Trebouxiophyceae</taxon>
        <taxon>Trebouxiophyceae incertae sedis</taxon>
        <taxon>Elliptochloris clade</taxon>
        <taxon>Elliptochloris</taxon>
    </lineage>
</organism>
<gene>
    <name evidence="11" type="ORF">WJX81_000342</name>
</gene>
<keyword evidence="4" id="KW-0808">Transferase</keyword>
<dbReference type="PROSITE" id="PS50237">
    <property type="entry name" value="HECT"/>
    <property type="match status" value="1"/>
</dbReference>
<dbReference type="FunFam" id="3.90.1750.10:FF:000003">
    <property type="entry name" value="E3 ubiquitin-protein ligase UPL1"/>
    <property type="match status" value="1"/>
</dbReference>
<keyword evidence="12" id="KW-1185">Reference proteome</keyword>
<feature type="region of interest" description="Disordered" evidence="8">
    <location>
        <begin position="2548"/>
        <end position="2762"/>
    </location>
</feature>
<feature type="compositionally biased region" description="Low complexity" evidence="8">
    <location>
        <begin position="1961"/>
        <end position="1971"/>
    </location>
</feature>
<dbReference type="Gene3D" id="3.90.1750.10">
    <property type="entry name" value="Hect, E3 ligase catalytic domains"/>
    <property type="match status" value="1"/>
</dbReference>
<dbReference type="GO" id="GO:0006511">
    <property type="term" value="P:ubiquitin-dependent protein catabolic process"/>
    <property type="evidence" value="ECO:0007669"/>
    <property type="project" value="TreeGrafter"/>
</dbReference>
<comment type="pathway">
    <text evidence="2">Protein modification; protein ubiquitination.</text>
</comment>
<feature type="compositionally biased region" description="Low complexity" evidence="8">
    <location>
        <begin position="1929"/>
        <end position="1952"/>
    </location>
</feature>
<dbReference type="Gene3D" id="1.10.8.10">
    <property type="entry name" value="DNA helicase RuvA subunit, C-terminal domain"/>
    <property type="match status" value="1"/>
</dbReference>
<dbReference type="Proteomes" id="UP001445335">
    <property type="component" value="Unassembled WGS sequence"/>
</dbReference>
<feature type="compositionally biased region" description="Gly residues" evidence="8">
    <location>
        <begin position="2210"/>
        <end position="2222"/>
    </location>
</feature>
<evidence type="ECO:0000256" key="5">
    <source>
        <dbReference type="ARBA" id="ARBA00022786"/>
    </source>
</evidence>
<feature type="compositionally biased region" description="Low complexity" evidence="8">
    <location>
        <begin position="3026"/>
        <end position="3036"/>
    </location>
</feature>
<dbReference type="InterPro" id="IPR010309">
    <property type="entry name" value="E3_Ub_ligase_DUF908"/>
</dbReference>
<feature type="domain" description="HECT" evidence="10">
    <location>
        <begin position="4301"/>
        <end position="4642"/>
    </location>
</feature>
<feature type="compositionally biased region" description="Gly residues" evidence="8">
    <location>
        <begin position="2240"/>
        <end position="2253"/>
    </location>
</feature>
<feature type="compositionally biased region" description="Gly residues" evidence="8">
    <location>
        <begin position="1333"/>
        <end position="1343"/>
    </location>
</feature>
<feature type="compositionally biased region" description="Gly residues" evidence="8">
    <location>
        <begin position="2441"/>
        <end position="2454"/>
    </location>
</feature>
<feature type="region of interest" description="Disordered" evidence="8">
    <location>
        <begin position="2928"/>
        <end position="2952"/>
    </location>
</feature>
<feature type="region of interest" description="Disordered" evidence="8">
    <location>
        <begin position="2168"/>
        <end position="2253"/>
    </location>
</feature>
<accession>A0AAW1QJ72</accession>
<feature type="compositionally biased region" description="Basic and acidic residues" evidence="8">
    <location>
        <begin position="2178"/>
        <end position="2190"/>
    </location>
</feature>
<feature type="compositionally biased region" description="Acidic residues" evidence="8">
    <location>
        <begin position="2654"/>
        <end position="2676"/>
    </location>
</feature>
<feature type="compositionally biased region" description="Gly residues" evidence="8">
    <location>
        <begin position="3998"/>
        <end position="4017"/>
    </location>
</feature>
<feature type="compositionally biased region" description="Acidic residues" evidence="8">
    <location>
        <begin position="2704"/>
        <end position="2742"/>
    </location>
</feature>
<feature type="compositionally biased region" description="Low complexity" evidence="8">
    <location>
        <begin position="2455"/>
        <end position="2470"/>
    </location>
</feature>
<feature type="region of interest" description="Disordered" evidence="8">
    <location>
        <begin position="1326"/>
        <end position="1394"/>
    </location>
</feature>
<feature type="region of interest" description="Disordered" evidence="8">
    <location>
        <begin position="1920"/>
        <end position="1984"/>
    </location>
</feature>
<comment type="catalytic activity">
    <reaction evidence="1">
        <text>S-ubiquitinyl-[E2 ubiquitin-conjugating enzyme]-L-cysteine + [acceptor protein]-L-lysine = [E2 ubiquitin-conjugating enzyme]-L-cysteine + N(6)-ubiquitinyl-[acceptor protein]-L-lysine.</text>
        <dbReference type="EC" id="2.3.2.26"/>
    </reaction>
</comment>
<dbReference type="GO" id="GO:0000209">
    <property type="term" value="P:protein polyubiquitination"/>
    <property type="evidence" value="ECO:0007669"/>
    <property type="project" value="TreeGrafter"/>
</dbReference>
<reference evidence="11 12" key="1">
    <citation type="journal article" date="2024" name="Nat. Commun.">
        <title>Phylogenomics reveals the evolutionary origins of lichenization in chlorophyte algae.</title>
        <authorList>
            <person name="Puginier C."/>
            <person name="Libourel C."/>
            <person name="Otte J."/>
            <person name="Skaloud P."/>
            <person name="Haon M."/>
            <person name="Grisel S."/>
            <person name="Petersen M."/>
            <person name="Berrin J.G."/>
            <person name="Delaux P.M."/>
            <person name="Dal Grande F."/>
            <person name="Keller J."/>
        </authorList>
    </citation>
    <scope>NUCLEOTIDE SEQUENCE [LARGE SCALE GENOMIC DNA]</scope>
    <source>
        <strain evidence="11 12">SAG 245.80</strain>
    </source>
</reference>
<dbReference type="InterPro" id="IPR025527">
    <property type="entry name" value="HUWE1/Rev1_UBM"/>
</dbReference>
<dbReference type="PANTHER" id="PTHR11254:SF67">
    <property type="entry name" value="E3 UBIQUITIN-PROTEIN LIGASE HUWE1"/>
    <property type="match status" value="1"/>
</dbReference>
<evidence type="ECO:0000256" key="7">
    <source>
        <dbReference type="PROSITE-ProRule" id="PRU00104"/>
    </source>
</evidence>
<name>A0AAW1QJ72_9CHLO</name>
<feature type="domain" description="UBA" evidence="9">
    <location>
        <begin position="1685"/>
        <end position="1729"/>
    </location>
</feature>
<feature type="compositionally biased region" description="Low complexity" evidence="8">
    <location>
        <begin position="3117"/>
        <end position="3135"/>
    </location>
</feature>
<sequence length="4642" mass="477896">MGEGDADDKLNKQPLHRSFSQWFISSLPGSWGSSWELDFSWHPGHDDYRDRLPTPLEDVVREYEGVVKHGEWTFGLCQCWGKRSKVVKSAVHVPCCPSFRFLPWRWRGVCFGRTFEECCWFGCDRLRWARTTHAMRVGREYIEPFHRIGSDYRSDICALCWFQVCVGCAAGLGCGQAFSLCGNVGANFGAWYSCHAREKLRRKFDLPPTFGLCAGVDDCVTHFFCMYCASHQEMRECAVRGLDGPGLYALDVHPQTWAHLPGYDEALERRAAQLEALKERGDLFLPFEQRMSREPGPAQVHGKAAVAAVQALFSHEQGSSGGNASSAVLKMCQVKVKKSVEVPAPIRNFVDSVLRTPAGDLAGVLETFSWSYEKGDFHHWVALFNHFDALFDGLLKPRADLQLSYDQPVAKRDPPFPSSTVVAVLRVTATILENCSNKHLYHSYDHLTSLLAAPDPDVVAATLQALVAFVRKTHVSSVRWHGNAGLNDRLLALSQGWGGKEEGLDLVACTQDDEASIQPGLALGTTLHFEFYQEAAGQGAGLRVIHLPRINAYLEAEHDIVHQLVQRYGVPEKLRFSLLTRVRIARHFGSLDGRRQLARVRLLAFYVLFQSSPNHDDMMAFFVQEAEFVSELVGLLQAGQAVPEVLRTLALRALAVQLMDRTRHSSVIAAISIGGQSGLLSQLMHSAVSSLAAPGVPAFSVAFVEALLSLVGALVSSTSGCAALSEAGLIPALLPLLGDGAPGHVGLVSAGVRILEAFMDFSPAAATLFRDLGGLSDMIRRLAAEVAPAALGGGGLGGSAAGAGGDAGPSGGAVTMQMDMAPGEAAAAAGLAGLSSGGSGGSSSDAPAEPTPAASVPYTRRLLLKSLLRAIALASYAPGTGARPQEGDQAELYSCLRTIFERGACFGGGLFALAASVMTDLIHHDPLCFRALDDAGLPQAFLDAVTAGVLPSGEAVCCVPNTLVALCLNTGGLARVRSSRALRCFVPIFTSRQYLRALQGDTPSILGSGLDELMRHAGAEGGGGSEEMADALAGPSGEGSGGLAEGGSTGSGPVAMATDGAATPASPASTPPPSGGGLPLARASGARFADAFAPAAPAVPPPRPPGGGGAGGAPAGSREGSAEPAAVPPLDLSDEPEPGPAADAGAWLAESVSHAARMLEPLLGTADSAREFVARGGARGLLALYALPALPPTFGSSAAAQALLAAVRTLAPGHPGELAKELMRALLWQLATTYRHSPACSGVLDLPAEERDAYVRRVSAAEGLLNLGAQVVRTAQPMLGTLASMVPGLHLGVPGSPIDVLSHLHRRVLWQLAVAEEARRAAEAAAAAKLGEGEPGGSGGGSNEGREGAVGRMAAGGAAGGAPEVEGPEGADLDAGRLGGAAEPADASAEDRDAVETGVAVALGRRGKKSGADLAFEVLQHFATASRAFLTACAKAVHTPTRRREELSATPTAAMCGVAVHLAAALRNTLLEAQTDEELGEPDCTLAAPEKAKLRHYYLARAIEDVGAVLFDQRRRTCHSLVVNYWVACGGLGALLQPLAGAGALLLTTPGTSDSGVDSEARLRRAPAERTACTLLAVADQLVDAPLLLGSPQAAVLLAVPPPGAPADAQRPSAEDVVKRIQSEVLGAAVPLLRRQELGDAGPRVVGALAGILIACSRGTAAAAAGAGAARAGALAGRAPAWAVAVDAVQVQQIIEMGFPQAAAELALRRVGGHGPNAVELAIEWLTSHPAEVEAVTAPAAAPAGGGAEAPVESSAEDVQLAAVLGPRASAPTPHAAAAEQACSAAHELAAKPAAEVPTPHELAYMAIFAVERQPEVAFPMAELLAMQAATNPQAAQEICKALSGVLRVHDAMPYAATIDIIGSPGHAPRSDAVAHLLALLLHGLAEQGANKVLGDPDVIATPAATAVGLLEAWVAPAAPQGGERAEDGQAAEQAANGQAAAPAADAAAAPPAAAPPPAPGEAAGLPEAGDVAAEEPAAPETWQEVLADTYRPGDGLSDEMQERVVEVALALLRHLHAWDAAWVAPSGPAAPAHPEPASTAQAVLQLLTRLTKRHSIALKVLAARGPRLILGLPAAALRPELEPAVSAIFRHLLEDPVTLQAAMEAEIRNVVSSCTGGARGAAGGGPYAGAGAMQVHKLLSVLAPVIAREPTVFFEAVMATCTLQDSPDGEPVVILKKPKDTKGERRADGTPDAGPCSTATPRQPPHANGPGGGAGGVGSGDGDASAAHRRASGASAGPSGSGGNNSGGGGGGGGAGAIFRHIMHVHLPSRRCGDGGAPAAPGLAEQTSFFLLAVCIRSAEGRRRIVAEIVRTLGGDGSGACPALGSREPAAPPAASVPFLPRPGAAPPAKVQAFVELVGSLLQATERSVARPGGRNGGGAQGLSTEVVRSMREAGVVGALTAALKLVDLDHPRAPGSINAILKPLEVLTQPLPPRPQGPSSGGPGHTGAGGSAANGPAPAGDGRGSAVEAGGGAGEGRAADARMGEPGEDEAPRESAAGPEAVAAAERAMGRLGGRDGGAGAGDGRGVRSAEDMMERFIERAYASELGGMGGFGSENEDGSDDADLEDHDGGEGDSDEDEAMLGEEPMPDLSEEDSEGEEEGEEGDEEGGSGGDGGDEAASPMYSDEGSSDGEEGAEDDDDNEEEVHVVLQGDDADGEDDEDLEADMAMEFEAELNADGRHLGAGVEMSDEDEGGGPAPGEGEGSEDEELEVGSEGVDFDAGGDDEEGWEDGGDLEDDEGDGTGTPRWVPRANGAPQLHGVPPAAMQAMMHELMNMTNAAGGGDLGAAQVFGGIDMRQRGIDLRQRARRMGLGGGHGGGIGPLSVGPPFVLATAGGVPQHRLLQRPATAAGSAAARGQAGAAAGAPIIGGPQPLLHDGAGGSYLVIPTAEDMQALAGAGARLPVAMAGGHPGSMINVSIDMLLGGGGGGAGGVSRPEARMGDWAPDGQAPDAATADAFAGQLEEPLLAALRAAMPPAPPPEPGPSAGEAPEEQPGAAAAVADAGAADDKDRGSDEDMPDAPAPEPAEAVAPDAPAPAADVEMAAAPVPGSSLGEELSRVAQEAGIDLAFLEALPPELRAEVLSAHGAKAPEPAPAAASAQPAVAAAAEPAAAGISGAEPAGAAAEAQPAGAPAAGGDGEPEEMEGIDPEFLAALPPDMQAEVLEQQRLERRRRQAALQQEARVAAAAAAAAAGGGGPAAAQEPDLATTLAGFPPDVREEVLMTADESVLSQLPPALLAEAQALRERMNMRGFRQPHGALAGGGAARAAAFSLDGGQPGGLTRTMRRTFQQGFADGRPVARRALGPPGAGALDADQLLLGDVADEGLPRQFTRRTGGAPGGGILPVQYARRTGPGGMPMMMEPPPQVDDEALATLVSLLRLSQPLAKNQLQRLFLNLCWHPDTRKATLRILLSLLRAPPAAGRAAAARGSAAQPSEAPRSLADAMQDERMAMETDSGTFAAPLALFTPPPAGAAASSERGSALEVPPMVSRRVLDLATYLARHQGPVGRELVLLRVPTAAQQAHALAAAQDKKGKGRVEEAAGAPGAQGERALELLLELLGGTLCRRSSSHMEQVLHLLETVLSSVVALMAIDASRKDAMLKLTNARDEALQQRSAAVVPSAISAITRVQEALAEARRSLASAEAADAASSGSSRAAAVSEVPLRAQLASIAQLCIAAREDVNSAEISGRMPVLFPPRPAEAPAGAAQPPRLPPPLMAAMADANEALLAVWSLRMGDDKNRMTIRLHSALLEVNFMLRRLAIRTHGSVPRSVREVLVDGWREALAAEAVGTRVQDSAVLAGLARIAAEEHEFVRTSAGDSHVTDDSLQHQCITGVLHRDPAAADVLACLGAICRSVAARLAAATEAASAASVQGPTVDATAANGDGELPPALLAQLPSLLGARGLSAVAAERVAACLRALVAVAPAQRPLLLAELEAQLRRLTSQAVSELRALIASDLSSSAAVAAGAGAVGAMVLRVLQAVADLIRDPASQAPKQGPAGGGAGQGSVQGLDQGGARPGREAGGRAPSAGPSRMVGGPLARVQSATAAAPAGEAAAALEAIARQTEPLWAMLSDTAGRIEAGLAAVAPHSDAAPASRVLPPGAAQVLPLVEAFFVLCDARTAQLGLLPPGTLRGAASSELPGFAAAPPSAALGAAQVPQVPPATPAAQTPAAAAAAGGGARPATAAAPGGAGGARELPAFVTTPAPVAERSAVDAHLPFLRFAERHRRLLNALLRQNAALLDRSLAPLLRAPRLIDFDNKRAHFRARVRASGEDRTYGTLRICVRREHVFEDSFHQLRMRTPEEMRWKLSVQFQGEEGIDAGGLTREWYQVMAREMFNPNFSLFVPMPEGGATFQPNPNSTVQNDPTRGTDHLDFFRFVGRVVGKALHDGLLVDAYFTRSFYKHCLGQPLTYQDIEAVDPEYYKNLRWMLEHDISDVLDLTFTEEVDYFGRKEVVDLKLGGATLKVTEENKKEYVNLVAQHRMTTAIRGQLQAFLSGFWDLVPKDLIALFNDHELELLISGLPEIDVDDLRANTEYTGFTAASPVIQWFWQVVREMDKEELALLVQFVTGTSKVPLEGFKALQGIGGPQRFQIHRAYGPQDRLPSAHTCFNQLDLIEYASLEQLRDRLALALREGSEGFGFG</sequence>
<evidence type="ECO:0000256" key="8">
    <source>
        <dbReference type="SAM" id="MobiDB-lite"/>
    </source>
</evidence>
<feature type="compositionally biased region" description="Low complexity" evidence="8">
    <location>
        <begin position="4024"/>
        <end position="4033"/>
    </location>
</feature>
<comment type="caution">
    <text evidence="11">The sequence shown here is derived from an EMBL/GenBank/DDBJ whole genome shotgun (WGS) entry which is preliminary data.</text>
</comment>
<dbReference type="SUPFAM" id="SSF56204">
    <property type="entry name" value="Hect, E3 ligase catalytic domain"/>
    <property type="match status" value="1"/>
</dbReference>
<evidence type="ECO:0000256" key="2">
    <source>
        <dbReference type="ARBA" id="ARBA00004906"/>
    </source>
</evidence>
<comment type="similarity">
    <text evidence="6">Belongs to the UPL family. TOM1/PTR1 subfamily.</text>
</comment>
<dbReference type="SMART" id="SM00119">
    <property type="entry name" value="HECTc"/>
    <property type="match status" value="1"/>
</dbReference>
<dbReference type="Pfam" id="PF22562">
    <property type="entry name" value="UBA_7"/>
    <property type="match status" value="1"/>
</dbReference>